<dbReference type="Gene3D" id="3.10.450.40">
    <property type="match status" value="1"/>
</dbReference>
<comment type="caution">
    <text evidence="3">The sequence shown here is derived from an EMBL/GenBank/DDBJ whole genome shotgun (WGS) entry which is preliminary data.</text>
</comment>
<dbReference type="InterPro" id="IPR025711">
    <property type="entry name" value="PepSY"/>
</dbReference>
<dbReference type="AlphaFoldDB" id="A0A8G2BLN7"/>
<name>A0A8G2BLN7_9PROT</name>
<protein>
    <submittedName>
        <fullName evidence="3">Peptidase propeptide and YPEB domain-containing protein</fullName>
    </submittedName>
</protein>
<proteinExistence type="predicted"/>
<organism evidence="3 4">
    <name type="scientific">Thalassobaculum litoreum DSM 18839</name>
    <dbReference type="NCBI Taxonomy" id="1123362"/>
    <lineage>
        <taxon>Bacteria</taxon>
        <taxon>Pseudomonadati</taxon>
        <taxon>Pseudomonadota</taxon>
        <taxon>Alphaproteobacteria</taxon>
        <taxon>Rhodospirillales</taxon>
        <taxon>Thalassobaculaceae</taxon>
        <taxon>Thalassobaculum</taxon>
    </lineage>
</organism>
<dbReference type="EMBL" id="FNBW01000017">
    <property type="protein sequence ID" value="SDG42979.1"/>
    <property type="molecule type" value="Genomic_DNA"/>
</dbReference>
<feature type="signal peptide" evidence="1">
    <location>
        <begin position="1"/>
        <end position="21"/>
    </location>
</feature>
<dbReference type="OrthoDB" id="8797209at2"/>
<keyword evidence="4" id="KW-1185">Reference proteome</keyword>
<dbReference type="Proteomes" id="UP000198615">
    <property type="component" value="Unassembled WGS sequence"/>
</dbReference>
<evidence type="ECO:0000259" key="2">
    <source>
        <dbReference type="Pfam" id="PF13670"/>
    </source>
</evidence>
<keyword evidence="1" id="KW-0732">Signal</keyword>
<feature type="domain" description="PepSY" evidence="2">
    <location>
        <begin position="7"/>
        <end position="82"/>
    </location>
</feature>
<evidence type="ECO:0000256" key="1">
    <source>
        <dbReference type="SAM" id="SignalP"/>
    </source>
</evidence>
<dbReference type="RefSeq" id="WP_038012966.1">
    <property type="nucleotide sequence ID" value="NZ_FNBW01000017.1"/>
</dbReference>
<gene>
    <name evidence="3" type="ORF">SAMN05660686_04368</name>
</gene>
<sequence length="87" mass="9149">MIRTTLLAASFAAVLATAAFASDLTLGTVLGTTPEAVSAALTEAGYTVQKHEREHGRIEVKATREGKRYEIKVDATSGAVTAIELDD</sequence>
<evidence type="ECO:0000313" key="4">
    <source>
        <dbReference type="Proteomes" id="UP000198615"/>
    </source>
</evidence>
<evidence type="ECO:0000313" key="3">
    <source>
        <dbReference type="EMBL" id="SDG42979.1"/>
    </source>
</evidence>
<feature type="chain" id="PRO_5034318101" evidence="1">
    <location>
        <begin position="22"/>
        <end position="87"/>
    </location>
</feature>
<accession>A0A8G2BLN7</accession>
<dbReference type="Pfam" id="PF13670">
    <property type="entry name" value="PepSY_2"/>
    <property type="match status" value="1"/>
</dbReference>
<reference evidence="3 4" key="1">
    <citation type="submission" date="2016-10" db="EMBL/GenBank/DDBJ databases">
        <authorList>
            <person name="Varghese N."/>
            <person name="Submissions S."/>
        </authorList>
    </citation>
    <scope>NUCLEOTIDE SEQUENCE [LARGE SCALE GENOMIC DNA]</scope>
    <source>
        <strain evidence="3 4">DSM 18839</strain>
    </source>
</reference>